<dbReference type="EMBL" id="JAPZVI010000013">
    <property type="protein sequence ID" value="MCZ8403169.1"/>
    <property type="molecule type" value="Genomic_DNA"/>
</dbReference>
<name>A0A9X3L0A3_ALCXX</name>
<dbReference type="AlphaFoldDB" id="A0A9X3L0A3"/>
<accession>A0A9X3L0A3</accession>
<protein>
    <submittedName>
        <fullName evidence="1">Uncharacterized protein</fullName>
    </submittedName>
</protein>
<gene>
    <name evidence="1" type="ORF">O9570_17080</name>
</gene>
<organism evidence="1 2">
    <name type="scientific">Alcaligenes xylosoxydans xylosoxydans</name>
    <name type="common">Achromobacter xylosoxidans</name>
    <dbReference type="NCBI Taxonomy" id="85698"/>
    <lineage>
        <taxon>Bacteria</taxon>
        <taxon>Pseudomonadati</taxon>
        <taxon>Pseudomonadota</taxon>
        <taxon>Betaproteobacteria</taxon>
        <taxon>Burkholderiales</taxon>
        <taxon>Alcaligenaceae</taxon>
        <taxon>Achromobacter</taxon>
    </lineage>
</organism>
<reference evidence="1" key="1">
    <citation type="submission" date="2022-12" db="EMBL/GenBank/DDBJ databases">
        <authorList>
            <person name="Voronina O.L."/>
            <person name="Kunda M.S."/>
            <person name="Ryzhova N."/>
            <person name="Aksenova E.I."/>
        </authorList>
    </citation>
    <scope>NUCLEOTIDE SEQUENCE</scope>
    <source>
        <strain evidence="1">SCCH136:Ach223948</strain>
    </source>
</reference>
<comment type="caution">
    <text evidence="1">The sequence shown here is derived from an EMBL/GenBank/DDBJ whole genome shotgun (WGS) entry which is preliminary data.</text>
</comment>
<evidence type="ECO:0000313" key="2">
    <source>
        <dbReference type="Proteomes" id="UP001141992"/>
    </source>
</evidence>
<dbReference type="Proteomes" id="UP001141992">
    <property type="component" value="Unassembled WGS sequence"/>
</dbReference>
<dbReference type="RefSeq" id="WP_054437547.1">
    <property type="nucleotide sequence ID" value="NZ_CYTI01000003.1"/>
</dbReference>
<sequence>MARARALMVFQVSVAGIRLRVRLLPSVADVDAEYRGGRRRSDRKIVHGYFQGAAPGARVIGTVAVPLSGSNLREIVPHEVSHAVIHYLQGVSARDDEAAASAIGLLCAAIFSRIEAFAAFQETP</sequence>
<proteinExistence type="predicted"/>
<evidence type="ECO:0000313" key="1">
    <source>
        <dbReference type="EMBL" id="MCZ8403169.1"/>
    </source>
</evidence>